<comment type="caution">
    <text evidence="2">The sequence shown here is derived from an EMBL/GenBank/DDBJ whole genome shotgun (WGS) entry which is preliminary data.</text>
</comment>
<dbReference type="InterPro" id="IPR021344">
    <property type="entry name" value="DUF2970"/>
</dbReference>
<dbReference type="RefSeq" id="WP_311365086.1">
    <property type="nucleotide sequence ID" value="NZ_JAVRIC010000012.1"/>
</dbReference>
<dbReference type="Pfam" id="PF11174">
    <property type="entry name" value="DUF2970"/>
    <property type="match status" value="1"/>
</dbReference>
<evidence type="ECO:0000256" key="1">
    <source>
        <dbReference type="SAM" id="Phobius"/>
    </source>
</evidence>
<accession>A0ABU2WII7</accession>
<keyword evidence="1" id="KW-1133">Transmembrane helix</keyword>
<feature type="transmembrane region" description="Helical" evidence="1">
    <location>
        <begin position="45"/>
        <end position="68"/>
    </location>
</feature>
<name>A0ABU2WII7_9GAMM</name>
<proteinExistence type="predicted"/>
<dbReference type="Proteomes" id="UP001254608">
    <property type="component" value="Unassembled WGS sequence"/>
</dbReference>
<keyword evidence="1" id="KW-0472">Membrane</keyword>
<reference evidence="2 3" key="1">
    <citation type="submission" date="2023-09" db="EMBL/GenBank/DDBJ databases">
        <authorList>
            <person name="Rey-Velasco X."/>
        </authorList>
    </citation>
    <scope>NUCLEOTIDE SEQUENCE [LARGE SCALE GENOMIC DNA]</scope>
    <source>
        <strain evidence="2 3">W345</strain>
    </source>
</reference>
<organism evidence="2 3">
    <name type="scientific">Banduia mediterranea</name>
    <dbReference type="NCBI Taxonomy" id="3075609"/>
    <lineage>
        <taxon>Bacteria</taxon>
        <taxon>Pseudomonadati</taxon>
        <taxon>Pseudomonadota</taxon>
        <taxon>Gammaproteobacteria</taxon>
        <taxon>Nevskiales</taxon>
        <taxon>Algiphilaceae</taxon>
        <taxon>Banduia</taxon>
    </lineage>
</organism>
<dbReference type="EMBL" id="JAVRIC010000012">
    <property type="protein sequence ID" value="MDT0497693.1"/>
    <property type="molecule type" value="Genomic_DNA"/>
</dbReference>
<keyword evidence="3" id="KW-1185">Reference proteome</keyword>
<keyword evidence="1" id="KW-0812">Transmembrane</keyword>
<protein>
    <submittedName>
        <fullName evidence="2">DUF2970 domain-containing protein</fullName>
    </submittedName>
</protein>
<evidence type="ECO:0000313" key="3">
    <source>
        <dbReference type="Proteomes" id="UP001254608"/>
    </source>
</evidence>
<evidence type="ECO:0000313" key="2">
    <source>
        <dbReference type="EMBL" id="MDT0497693.1"/>
    </source>
</evidence>
<gene>
    <name evidence="2" type="ORF">RM530_09995</name>
</gene>
<sequence length="74" mass="8148">MFTPRCADKSPGPFDQLLSVLAAFFGVQSRRNRERDFKHGKAINFVILGVVMTIVFVIVLALVVKLVLRSAGVS</sequence>